<evidence type="ECO:0000313" key="3">
    <source>
        <dbReference type="Proteomes" id="UP000467840"/>
    </source>
</evidence>
<sequence>MSTPASKAARFLQVLRPSTVLKMEAEMENRKPVALFMAFGTKAMFTQFLTIEKRPFGLVPDKKDDFRISINAVKVLSIAIALAYALSANVLSGATAYAINEIRNSLDFGG</sequence>
<gene>
    <name evidence="2" type="ORF">GH714_004514</name>
</gene>
<evidence type="ECO:0000256" key="1">
    <source>
        <dbReference type="SAM" id="Phobius"/>
    </source>
</evidence>
<keyword evidence="1" id="KW-0472">Membrane</keyword>
<feature type="transmembrane region" description="Helical" evidence="1">
    <location>
        <begin position="33"/>
        <end position="51"/>
    </location>
</feature>
<proteinExistence type="predicted"/>
<accession>A0A6A6L247</accession>
<keyword evidence="3" id="KW-1185">Reference proteome</keyword>
<reference evidence="2 3" key="1">
    <citation type="journal article" date="2020" name="Mol. Plant">
        <title>The Chromosome-Based Rubber Tree Genome Provides New Insights into Spurge Genome Evolution and Rubber Biosynthesis.</title>
        <authorList>
            <person name="Liu J."/>
            <person name="Shi C."/>
            <person name="Shi C.C."/>
            <person name="Li W."/>
            <person name="Zhang Q.J."/>
            <person name="Zhang Y."/>
            <person name="Li K."/>
            <person name="Lu H.F."/>
            <person name="Shi C."/>
            <person name="Zhu S.T."/>
            <person name="Xiao Z.Y."/>
            <person name="Nan H."/>
            <person name="Yue Y."/>
            <person name="Zhu X.G."/>
            <person name="Wu Y."/>
            <person name="Hong X.N."/>
            <person name="Fan G.Y."/>
            <person name="Tong Y."/>
            <person name="Zhang D."/>
            <person name="Mao C.L."/>
            <person name="Liu Y.L."/>
            <person name="Hao S.J."/>
            <person name="Liu W.Q."/>
            <person name="Lv M.Q."/>
            <person name="Zhang H.B."/>
            <person name="Liu Y."/>
            <person name="Hu-Tang G.R."/>
            <person name="Wang J.P."/>
            <person name="Wang J.H."/>
            <person name="Sun Y.H."/>
            <person name="Ni S.B."/>
            <person name="Chen W.B."/>
            <person name="Zhang X.C."/>
            <person name="Jiao Y.N."/>
            <person name="Eichler E.E."/>
            <person name="Li G.H."/>
            <person name="Liu X."/>
            <person name="Gao L.Z."/>
        </authorList>
    </citation>
    <scope>NUCLEOTIDE SEQUENCE [LARGE SCALE GENOMIC DNA]</scope>
    <source>
        <strain evidence="3">cv. GT1</strain>
        <tissue evidence="2">Leaf</tissue>
    </source>
</reference>
<dbReference type="AlphaFoldDB" id="A0A6A6L247"/>
<dbReference type="Proteomes" id="UP000467840">
    <property type="component" value="Chromosome 7"/>
</dbReference>
<keyword evidence="1" id="KW-1133">Transmembrane helix</keyword>
<feature type="transmembrane region" description="Helical" evidence="1">
    <location>
        <begin position="72"/>
        <end position="99"/>
    </location>
</feature>
<name>A0A6A6L247_HEVBR</name>
<comment type="caution">
    <text evidence="2">The sequence shown here is derived from an EMBL/GenBank/DDBJ whole genome shotgun (WGS) entry which is preliminary data.</text>
</comment>
<protein>
    <submittedName>
        <fullName evidence="2">Uncharacterized protein</fullName>
    </submittedName>
</protein>
<evidence type="ECO:0000313" key="2">
    <source>
        <dbReference type="EMBL" id="KAF2293759.1"/>
    </source>
</evidence>
<dbReference type="EMBL" id="JAAGAX010000013">
    <property type="protein sequence ID" value="KAF2293759.1"/>
    <property type="molecule type" value="Genomic_DNA"/>
</dbReference>
<keyword evidence="1" id="KW-0812">Transmembrane</keyword>
<organism evidence="2 3">
    <name type="scientific">Hevea brasiliensis</name>
    <name type="common">Para rubber tree</name>
    <name type="synonym">Siphonia brasiliensis</name>
    <dbReference type="NCBI Taxonomy" id="3981"/>
    <lineage>
        <taxon>Eukaryota</taxon>
        <taxon>Viridiplantae</taxon>
        <taxon>Streptophyta</taxon>
        <taxon>Embryophyta</taxon>
        <taxon>Tracheophyta</taxon>
        <taxon>Spermatophyta</taxon>
        <taxon>Magnoliopsida</taxon>
        <taxon>eudicotyledons</taxon>
        <taxon>Gunneridae</taxon>
        <taxon>Pentapetalae</taxon>
        <taxon>rosids</taxon>
        <taxon>fabids</taxon>
        <taxon>Malpighiales</taxon>
        <taxon>Euphorbiaceae</taxon>
        <taxon>Crotonoideae</taxon>
        <taxon>Micrandreae</taxon>
        <taxon>Hevea</taxon>
    </lineage>
</organism>